<evidence type="ECO:0000313" key="1">
    <source>
        <dbReference type="EMBL" id="MBW0537371.1"/>
    </source>
</evidence>
<protein>
    <submittedName>
        <fullName evidence="1">Uncharacterized protein</fullName>
    </submittedName>
</protein>
<organism evidence="1 2">
    <name type="scientific">Austropuccinia psidii MF-1</name>
    <dbReference type="NCBI Taxonomy" id="1389203"/>
    <lineage>
        <taxon>Eukaryota</taxon>
        <taxon>Fungi</taxon>
        <taxon>Dikarya</taxon>
        <taxon>Basidiomycota</taxon>
        <taxon>Pucciniomycotina</taxon>
        <taxon>Pucciniomycetes</taxon>
        <taxon>Pucciniales</taxon>
        <taxon>Sphaerophragmiaceae</taxon>
        <taxon>Austropuccinia</taxon>
    </lineage>
</organism>
<reference evidence="1" key="1">
    <citation type="submission" date="2021-03" db="EMBL/GenBank/DDBJ databases">
        <title>Draft genome sequence of rust myrtle Austropuccinia psidii MF-1, a brazilian biotype.</title>
        <authorList>
            <person name="Quecine M.C."/>
            <person name="Pachon D.M.R."/>
            <person name="Bonatelli M.L."/>
            <person name="Correr F.H."/>
            <person name="Franceschini L.M."/>
            <person name="Leite T.F."/>
            <person name="Margarido G.R.A."/>
            <person name="Almeida C.A."/>
            <person name="Ferrarezi J.A."/>
            <person name="Labate C.A."/>
        </authorList>
    </citation>
    <scope>NUCLEOTIDE SEQUENCE</scope>
    <source>
        <strain evidence="1">MF-1</strain>
    </source>
</reference>
<accession>A0A9Q3IBS3</accession>
<proteinExistence type="predicted"/>
<gene>
    <name evidence="1" type="ORF">O181_077086</name>
</gene>
<dbReference type="EMBL" id="AVOT02041993">
    <property type="protein sequence ID" value="MBW0537371.1"/>
    <property type="molecule type" value="Genomic_DNA"/>
</dbReference>
<name>A0A9Q3IBS3_9BASI</name>
<evidence type="ECO:0000313" key="2">
    <source>
        <dbReference type="Proteomes" id="UP000765509"/>
    </source>
</evidence>
<keyword evidence="2" id="KW-1185">Reference proteome</keyword>
<sequence>MHRLFGTNLSFFTAYNPQTDGLEERMIQALDNIIRIFCAYGQTPATLEKGWSPRLPADTPSKDLVDIFCTASSFKMMLDKVKHHAKQSMNDAFYYAKQKQDKSHKVPELKVWDLLLALTLSFDNIKGLKKLKDSYVEPFVIVALDGTNVVQVEFSFELGNEHSTFTVSLIKNCLL</sequence>
<dbReference type="Proteomes" id="UP000765509">
    <property type="component" value="Unassembled WGS sequence"/>
</dbReference>
<comment type="caution">
    <text evidence="1">The sequence shown here is derived from an EMBL/GenBank/DDBJ whole genome shotgun (WGS) entry which is preliminary data.</text>
</comment>
<dbReference type="AlphaFoldDB" id="A0A9Q3IBS3"/>